<keyword evidence="1" id="KW-0472">Membrane</keyword>
<feature type="transmembrane region" description="Helical" evidence="1">
    <location>
        <begin position="75"/>
        <end position="98"/>
    </location>
</feature>
<accession>A0A212JHN7</accession>
<feature type="domain" description="HTH LytTR-type" evidence="2">
    <location>
        <begin position="171"/>
        <end position="275"/>
    </location>
</feature>
<dbReference type="GO" id="GO:0000156">
    <property type="term" value="F:phosphorelay response regulator activity"/>
    <property type="evidence" value="ECO:0007669"/>
    <property type="project" value="InterPro"/>
</dbReference>
<feature type="transmembrane region" description="Helical" evidence="1">
    <location>
        <begin position="35"/>
        <end position="55"/>
    </location>
</feature>
<protein>
    <recommendedName>
        <fullName evidence="2">HTH LytTR-type domain-containing protein</fullName>
    </recommendedName>
</protein>
<dbReference type="EMBL" id="FLUL01000001">
    <property type="protein sequence ID" value="SBV98966.1"/>
    <property type="molecule type" value="Genomic_DNA"/>
</dbReference>
<name>A0A212JHN7_9BACT</name>
<dbReference type="PROSITE" id="PS50930">
    <property type="entry name" value="HTH_LYTTR"/>
    <property type="match status" value="1"/>
</dbReference>
<dbReference type="Pfam" id="PF04397">
    <property type="entry name" value="LytTR"/>
    <property type="match status" value="1"/>
</dbReference>
<organism evidence="3">
    <name type="scientific">uncultured Dysgonomonas sp</name>
    <dbReference type="NCBI Taxonomy" id="206096"/>
    <lineage>
        <taxon>Bacteria</taxon>
        <taxon>Pseudomonadati</taxon>
        <taxon>Bacteroidota</taxon>
        <taxon>Bacteroidia</taxon>
        <taxon>Bacteroidales</taxon>
        <taxon>Dysgonomonadaceae</taxon>
        <taxon>Dysgonomonas</taxon>
        <taxon>environmental samples</taxon>
    </lineage>
</organism>
<feature type="transmembrane region" description="Helical" evidence="1">
    <location>
        <begin position="7"/>
        <end position="29"/>
    </location>
</feature>
<dbReference type="SMART" id="SM00850">
    <property type="entry name" value="LytTR"/>
    <property type="match status" value="1"/>
</dbReference>
<keyword evidence="1" id="KW-1133">Transmembrane helix</keyword>
<dbReference type="PROSITE" id="PS51257">
    <property type="entry name" value="PROKAR_LIPOPROTEIN"/>
    <property type="match status" value="1"/>
</dbReference>
<dbReference type="InterPro" id="IPR007492">
    <property type="entry name" value="LytTR_DNA-bd_dom"/>
</dbReference>
<dbReference type="PANTHER" id="PTHR37299:SF1">
    <property type="entry name" value="STAGE 0 SPORULATION PROTEIN A HOMOLOG"/>
    <property type="match status" value="1"/>
</dbReference>
<keyword evidence="1" id="KW-0812">Transmembrane</keyword>
<reference evidence="3" key="1">
    <citation type="submission" date="2016-04" db="EMBL/GenBank/DDBJ databases">
        <authorList>
            <person name="Evans L.H."/>
            <person name="Alamgir A."/>
            <person name="Owens N."/>
            <person name="Weber N.D."/>
            <person name="Virtaneva K."/>
            <person name="Barbian K."/>
            <person name="Babar A."/>
            <person name="Rosenke K."/>
        </authorList>
    </citation>
    <scope>NUCLEOTIDE SEQUENCE</scope>
    <source>
        <strain evidence="3">86-2</strain>
    </source>
</reference>
<dbReference type="Gene3D" id="2.40.50.1020">
    <property type="entry name" value="LytTr DNA-binding domain"/>
    <property type="match status" value="1"/>
</dbReference>
<feature type="transmembrane region" description="Helical" evidence="1">
    <location>
        <begin position="104"/>
        <end position="128"/>
    </location>
</feature>
<evidence type="ECO:0000313" key="3">
    <source>
        <dbReference type="EMBL" id="SBV98966.1"/>
    </source>
</evidence>
<dbReference type="GO" id="GO:0003677">
    <property type="term" value="F:DNA binding"/>
    <property type="evidence" value="ECO:0007669"/>
    <property type="project" value="InterPro"/>
</dbReference>
<gene>
    <name evidence="3" type="ORF">KL86DYS2_11545</name>
</gene>
<dbReference type="AlphaFoldDB" id="A0A212JHN7"/>
<dbReference type="InterPro" id="IPR046947">
    <property type="entry name" value="LytR-like"/>
</dbReference>
<proteinExistence type="predicted"/>
<dbReference type="PANTHER" id="PTHR37299">
    <property type="entry name" value="TRANSCRIPTIONAL REGULATOR-RELATED"/>
    <property type="match status" value="1"/>
</dbReference>
<sequence length="275" mass="31424">MKSRLIIIMYIFIALLTTAIIYGCMKPLAMVPLPVLWADACVSGIVLSILLFLLYEIVKYTRFATLPFKQQVVNYTALAILFVFFLLGADLLALYTLFPQEEWIGLLPISTTRIVLSLLVYVSAILFYNNIYKSNVQSSDENTDEFPIAEDDNIENHVTEEIKPNEELERVAVKNGQRIEVIPVSNIIYIQAEGDYVMIYSDKGKFLKEQTMKSFESLLPSTKFVRVHRSSIVNVDFIVQIELYNKQSQLLKLKDGSQVRISMNGYRLLKQTLGL</sequence>
<evidence type="ECO:0000256" key="1">
    <source>
        <dbReference type="SAM" id="Phobius"/>
    </source>
</evidence>
<evidence type="ECO:0000259" key="2">
    <source>
        <dbReference type="PROSITE" id="PS50930"/>
    </source>
</evidence>